<name>A0ABS5KQ47_9ACTN</name>
<organism evidence="4 5">
    <name type="scientific">Catenulispora pinistramenti</name>
    <dbReference type="NCBI Taxonomy" id="2705254"/>
    <lineage>
        <taxon>Bacteria</taxon>
        <taxon>Bacillati</taxon>
        <taxon>Actinomycetota</taxon>
        <taxon>Actinomycetes</taxon>
        <taxon>Catenulisporales</taxon>
        <taxon>Catenulisporaceae</taxon>
        <taxon>Catenulispora</taxon>
    </lineage>
</organism>
<dbReference type="Proteomes" id="UP000730482">
    <property type="component" value="Unassembled WGS sequence"/>
</dbReference>
<proteinExistence type="predicted"/>
<feature type="region of interest" description="Disordered" evidence="2">
    <location>
        <begin position="1"/>
        <end position="47"/>
    </location>
</feature>
<dbReference type="InterPro" id="IPR039448">
    <property type="entry name" value="Beta_helix"/>
</dbReference>
<dbReference type="EMBL" id="JAAFYZ010000043">
    <property type="protein sequence ID" value="MBS2548178.1"/>
    <property type="molecule type" value="Genomic_DNA"/>
</dbReference>
<keyword evidence="5" id="KW-1185">Reference proteome</keyword>
<dbReference type="PANTHER" id="PTHR22990:SF15">
    <property type="entry name" value="F-BOX ONLY PROTEIN 10"/>
    <property type="match status" value="1"/>
</dbReference>
<dbReference type="InterPro" id="IPR051550">
    <property type="entry name" value="SCF-Subunits/Alg-Epimerases"/>
</dbReference>
<keyword evidence="1" id="KW-0677">Repeat</keyword>
<dbReference type="RefSeq" id="WP_212009753.1">
    <property type="nucleotide sequence ID" value="NZ_JAAFYZ010000043.1"/>
</dbReference>
<evidence type="ECO:0000259" key="3">
    <source>
        <dbReference type="Pfam" id="PF13229"/>
    </source>
</evidence>
<gene>
    <name evidence="4" type="ORF">KGQ19_15020</name>
</gene>
<comment type="caution">
    <text evidence="4">The sequence shown here is derived from an EMBL/GenBank/DDBJ whole genome shotgun (WGS) entry which is preliminary data.</text>
</comment>
<dbReference type="PANTHER" id="PTHR22990">
    <property type="entry name" value="F-BOX ONLY PROTEIN"/>
    <property type="match status" value="1"/>
</dbReference>
<dbReference type="InterPro" id="IPR011050">
    <property type="entry name" value="Pectin_lyase_fold/virulence"/>
</dbReference>
<dbReference type="SUPFAM" id="SSF51126">
    <property type="entry name" value="Pectin lyase-like"/>
    <property type="match status" value="1"/>
</dbReference>
<sequence length="510" mass="51295">MAEEERTFSEPAVHPKEAAPGSIAARGEPAANGSGKSSTSLPGNLPARRAAAPDGACFVTNARGEAALEQLATTDSQVPTTISHDHGYGARRTISAAIRGAQDGAVITIAAGVYQEDLILDRDVTLVADGAVELSPLDGPAIHVRSGQATVHGLTVREPRPDHAAVVVSGGRLVLRDCDVIGGGVRVGDSAVVELAGGRVQGCVGPAVAARGDATVRLAGCVLRDIDGSAIAVSQTATVEATGVVVLRATGAAADVTGGAMILTDCELAESGAGILADGRAVVKVHDSRLRDLSTDAVHTAGEATVELTGTVISRCGGAGVTGNAAGTIVLDDCRIEAVGSSGAAAQGTAKLNVTGCSITHPGGFGVYAAESASVDIVDSEIRDCARTAVHFAGTVHAWIHGGKIVGTPEHGIRLTGSAILRLDGGTAVEAAGMTGLQIEGEADATVRGLIVEGANIGIRVQDTPHHPLFEACEVRRTVLAGIEAAAETSPTFRACVVEPGSSWETGPRP</sequence>
<accession>A0ABS5KQ47</accession>
<evidence type="ECO:0000256" key="2">
    <source>
        <dbReference type="SAM" id="MobiDB-lite"/>
    </source>
</evidence>
<dbReference type="Pfam" id="PF13229">
    <property type="entry name" value="Beta_helix"/>
    <property type="match status" value="1"/>
</dbReference>
<dbReference type="Gene3D" id="2.160.20.10">
    <property type="entry name" value="Single-stranded right-handed beta-helix, Pectin lyase-like"/>
    <property type="match status" value="2"/>
</dbReference>
<evidence type="ECO:0000256" key="1">
    <source>
        <dbReference type="ARBA" id="ARBA00022737"/>
    </source>
</evidence>
<dbReference type="InterPro" id="IPR012334">
    <property type="entry name" value="Pectin_lyas_fold"/>
</dbReference>
<dbReference type="SMART" id="SM00710">
    <property type="entry name" value="PbH1"/>
    <property type="match status" value="9"/>
</dbReference>
<protein>
    <submittedName>
        <fullName evidence="4">Right-handed parallel beta-helix repeat-containing protein</fullName>
    </submittedName>
</protein>
<feature type="compositionally biased region" description="Basic and acidic residues" evidence="2">
    <location>
        <begin position="1"/>
        <end position="17"/>
    </location>
</feature>
<feature type="domain" description="Right handed beta helix" evidence="3">
    <location>
        <begin position="273"/>
        <end position="418"/>
    </location>
</feature>
<evidence type="ECO:0000313" key="5">
    <source>
        <dbReference type="Proteomes" id="UP000730482"/>
    </source>
</evidence>
<evidence type="ECO:0000313" key="4">
    <source>
        <dbReference type="EMBL" id="MBS2548178.1"/>
    </source>
</evidence>
<dbReference type="InterPro" id="IPR006626">
    <property type="entry name" value="PbH1"/>
</dbReference>
<reference evidence="4 5" key="1">
    <citation type="submission" date="2020-02" db="EMBL/GenBank/DDBJ databases">
        <title>Acidophilic actinobacteria isolated from forest soil.</title>
        <authorList>
            <person name="Golinska P."/>
        </authorList>
    </citation>
    <scope>NUCLEOTIDE SEQUENCE [LARGE SCALE GENOMIC DNA]</scope>
    <source>
        <strain evidence="4 5">NL8</strain>
    </source>
</reference>